<dbReference type="EMBL" id="BAABHK010000008">
    <property type="protein sequence ID" value="GAA4630752.1"/>
    <property type="molecule type" value="Genomic_DNA"/>
</dbReference>
<protein>
    <submittedName>
        <fullName evidence="2">MarR family transcriptional regulator</fullName>
    </submittedName>
</protein>
<dbReference type="InterPro" id="IPR036390">
    <property type="entry name" value="WH_DNA-bd_sf"/>
</dbReference>
<sequence>MAIGGDAATGPDAAAIADELQFLVGALVRQVRTVSPAREVTLSQISILKRLDREGPHTVADLARLDKITHQSVAVSVAGLVDRGLVRRTPDPGDRRRKLLVITDDGKRLLVERRDAGHENLTDAIAGRLDDAERAQLSQTLVLLRRLLD</sequence>
<organism evidence="2 3">
    <name type="scientific">Actinoallomurus vinaceus</name>
    <dbReference type="NCBI Taxonomy" id="1080074"/>
    <lineage>
        <taxon>Bacteria</taxon>
        <taxon>Bacillati</taxon>
        <taxon>Actinomycetota</taxon>
        <taxon>Actinomycetes</taxon>
        <taxon>Streptosporangiales</taxon>
        <taxon>Thermomonosporaceae</taxon>
        <taxon>Actinoallomurus</taxon>
    </lineage>
</organism>
<comment type="caution">
    <text evidence="2">The sequence shown here is derived from an EMBL/GenBank/DDBJ whole genome shotgun (WGS) entry which is preliminary data.</text>
</comment>
<evidence type="ECO:0000313" key="3">
    <source>
        <dbReference type="Proteomes" id="UP001501442"/>
    </source>
</evidence>
<gene>
    <name evidence="2" type="ORF">GCM10023196_057360</name>
</gene>
<name>A0ABP8UFE2_9ACTN</name>
<proteinExistence type="predicted"/>
<dbReference type="Pfam" id="PF12802">
    <property type="entry name" value="MarR_2"/>
    <property type="match status" value="1"/>
</dbReference>
<dbReference type="InterPro" id="IPR052526">
    <property type="entry name" value="HTH-type_Bedaq_tolerance"/>
</dbReference>
<accession>A0ABP8UFE2</accession>
<dbReference type="PROSITE" id="PS50995">
    <property type="entry name" value="HTH_MARR_2"/>
    <property type="match status" value="1"/>
</dbReference>
<dbReference type="SUPFAM" id="SSF46785">
    <property type="entry name" value="Winged helix' DNA-binding domain"/>
    <property type="match status" value="1"/>
</dbReference>
<evidence type="ECO:0000313" key="2">
    <source>
        <dbReference type="EMBL" id="GAA4630752.1"/>
    </source>
</evidence>
<dbReference type="InterPro" id="IPR036388">
    <property type="entry name" value="WH-like_DNA-bd_sf"/>
</dbReference>
<keyword evidence="3" id="KW-1185">Reference proteome</keyword>
<dbReference type="PANTHER" id="PTHR39515">
    <property type="entry name" value="CONSERVED PROTEIN"/>
    <property type="match status" value="1"/>
</dbReference>
<reference evidence="3" key="1">
    <citation type="journal article" date="2019" name="Int. J. Syst. Evol. Microbiol.">
        <title>The Global Catalogue of Microorganisms (GCM) 10K type strain sequencing project: providing services to taxonomists for standard genome sequencing and annotation.</title>
        <authorList>
            <consortium name="The Broad Institute Genomics Platform"/>
            <consortium name="The Broad Institute Genome Sequencing Center for Infectious Disease"/>
            <person name="Wu L."/>
            <person name="Ma J."/>
        </authorList>
    </citation>
    <scope>NUCLEOTIDE SEQUENCE [LARGE SCALE GENOMIC DNA]</scope>
    <source>
        <strain evidence="3">JCM 17939</strain>
    </source>
</reference>
<dbReference type="Gene3D" id="1.10.10.10">
    <property type="entry name" value="Winged helix-like DNA-binding domain superfamily/Winged helix DNA-binding domain"/>
    <property type="match status" value="1"/>
</dbReference>
<feature type="domain" description="HTH marR-type" evidence="1">
    <location>
        <begin position="13"/>
        <end position="149"/>
    </location>
</feature>
<dbReference type="Proteomes" id="UP001501442">
    <property type="component" value="Unassembled WGS sequence"/>
</dbReference>
<dbReference type="RefSeq" id="WP_345434185.1">
    <property type="nucleotide sequence ID" value="NZ_BAABHK010000008.1"/>
</dbReference>
<dbReference type="PANTHER" id="PTHR39515:SF2">
    <property type="entry name" value="HTH-TYPE TRANSCRIPTIONAL REGULATOR RV0880"/>
    <property type="match status" value="1"/>
</dbReference>
<dbReference type="SMART" id="SM00347">
    <property type="entry name" value="HTH_MARR"/>
    <property type="match status" value="1"/>
</dbReference>
<evidence type="ECO:0000259" key="1">
    <source>
        <dbReference type="PROSITE" id="PS50995"/>
    </source>
</evidence>
<dbReference type="InterPro" id="IPR000835">
    <property type="entry name" value="HTH_MarR-typ"/>
</dbReference>